<evidence type="ECO:0000256" key="2">
    <source>
        <dbReference type="ARBA" id="ARBA00004496"/>
    </source>
</evidence>
<dbReference type="FunFam" id="3.90.79.10:FF:000003">
    <property type="entry name" value="M7GpppN-mRNA hydrolase isoform 2"/>
    <property type="match status" value="1"/>
</dbReference>
<dbReference type="CDD" id="cd03672">
    <property type="entry name" value="NUDIX_Dcp2p_Nudt20"/>
    <property type="match status" value="1"/>
</dbReference>
<keyword evidence="5" id="KW-0479">Metal-binding</keyword>
<dbReference type="GO" id="GO:0000184">
    <property type="term" value="P:nuclear-transcribed mRNA catabolic process, nonsense-mediated decay"/>
    <property type="evidence" value="ECO:0007669"/>
    <property type="project" value="InterPro"/>
</dbReference>
<dbReference type="AlphaFoldDB" id="A0A061SN78"/>
<feature type="domain" description="Nudix hydrolase" evidence="10">
    <location>
        <begin position="120"/>
        <end position="248"/>
    </location>
</feature>
<organism evidence="11">
    <name type="scientific">Tetraselmis sp. GSL018</name>
    <dbReference type="NCBI Taxonomy" id="582737"/>
    <lineage>
        <taxon>Eukaryota</taxon>
        <taxon>Viridiplantae</taxon>
        <taxon>Chlorophyta</taxon>
        <taxon>core chlorophytes</taxon>
        <taxon>Chlorodendrophyceae</taxon>
        <taxon>Chlorodendrales</taxon>
        <taxon>Chlorodendraceae</taxon>
        <taxon>Tetraselmis</taxon>
    </lineage>
</organism>
<dbReference type="InterPro" id="IPR020084">
    <property type="entry name" value="NUDIX_hydrolase_CS"/>
</dbReference>
<protein>
    <submittedName>
        <fullName evidence="11">mRNA-decapping enzyme subunit 2</fullName>
    </submittedName>
</protein>
<evidence type="ECO:0000256" key="3">
    <source>
        <dbReference type="ARBA" id="ARBA00005279"/>
    </source>
</evidence>
<proteinExistence type="inferred from homology"/>
<evidence type="ECO:0000256" key="4">
    <source>
        <dbReference type="ARBA" id="ARBA00022490"/>
    </source>
</evidence>
<feature type="compositionally biased region" description="Low complexity" evidence="9">
    <location>
        <begin position="329"/>
        <end position="342"/>
    </location>
</feature>
<evidence type="ECO:0000256" key="1">
    <source>
        <dbReference type="ARBA" id="ARBA00001936"/>
    </source>
</evidence>
<dbReference type="Pfam" id="PF05026">
    <property type="entry name" value="DCP2"/>
    <property type="match status" value="1"/>
</dbReference>
<feature type="region of interest" description="Disordered" evidence="9">
    <location>
        <begin position="278"/>
        <end position="363"/>
    </location>
</feature>
<evidence type="ECO:0000256" key="5">
    <source>
        <dbReference type="ARBA" id="ARBA00022723"/>
    </source>
</evidence>
<comment type="similarity">
    <text evidence="3">Belongs to the Nudix hydrolase family. DCP2 subfamily.</text>
</comment>
<evidence type="ECO:0000256" key="6">
    <source>
        <dbReference type="ARBA" id="ARBA00022801"/>
    </source>
</evidence>
<comment type="subcellular location">
    <subcellularLocation>
        <location evidence="2">Cytoplasm</location>
    </subcellularLocation>
</comment>
<dbReference type="PROSITE" id="PS51462">
    <property type="entry name" value="NUDIX"/>
    <property type="match status" value="1"/>
</dbReference>
<dbReference type="Gene3D" id="3.90.79.10">
    <property type="entry name" value="Nucleoside Triphosphate Pyrophosphohydrolase"/>
    <property type="match status" value="1"/>
</dbReference>
<dbReference type="Gene3D" id="1.10.10.1050">
    <property type="entry name" value="Dcp2, box A domain"/>
    <property type="match status" value="1"/>
</dbReference>
<gene>
    <name evidence="11" type="primary">DCP2</name>
    <name evidence="11" type="ORF">TSPGSL018_1677</name>
</gene>
<dbReference type="SUPFAM" id="SSF55811">
    <property type="entry name" value="Nudix"/>
    <property type="match status" value="1"/>
</dbReference>
<reference evidence="11" key="1">
    <citation type="submission" date="2014-05" db="EMBL/GenBank/DDBJ databases">
        <title>The transcriptome of the halophilic microalga Tetraselmis sp. GSL018 isolated from the Great Salt Lake, Utah.</title>
        <authorList>
            <person name="Jinkerson R.E."/>
            <person name="D'Adamo S."/>
            <person name="Posewitz M.C."/>
        </authorList>
    </citation>
    <scope>NUCLEOTIDE SEQUENCE</scope>
    <source>
        <strain evidence="11">GSL018</strain>
    </source>
</reference>
<dbReference type="InterPro" id="IPR015797">
    <property type="entry name" value="NUDIX_hydrolase-like_dom_sf"/>
</dbReference>
<dbReference type="GO" id="GO:0030145">
    <property type="term" value="F:manganese ion binding"/>
    <property type="evidence" value="ECO:0007669"/>
    <property type="project" value="InterPro"/>
</dbReference>
<feature type="compositionally biased region" description="Low complexity" evidence="9">
    <location>
        <begin position="278"/>
        <end position="292"/>
    </location>
</feature>
<dbReference type="PANTHER" id="PTHR23114:SF17">
    <property type="entry name" value="M7GPPPN-MRNA HYDROLASE"/>
    <property type="match status" value="1"/>
</dbReference>
<dbReference type="GO" id="GO:0000290">
    <property type="term" value="P:deadenylation-dependent decapping of nuclear-transcribed mRNA"/>
    <property type="evidence" value="ECO:0007669"/>
    <property type="project" value="InterPro"/>
</dbReference>
<keyword evidence="6" id="KW-0378">Hydrolase</keyword>
<feature type="compositionally biased region" description="Basic residues" evidence="9">
    <location>
        <begin position="314"/>
        <end position="324"/>
    </location>
</feature>
<dbReference type="EMBL" id="GBEZ01000763">
    <property type="protein sequence ID" value="JAC84146.1"/>
    <property type="molecule type" value="Transcribed_RNA"/>
</dbReference>
<sequence length="387" mass="42081">LSDLHGTKAGFQILSSLGSVTGPFISITTMSLPSADILEQLYARFLLNLPEEDLSSTERMMFSVEEAHWFYEDHLREEDPCLKRLTLRDFTRILFNSCQDLSRYKDTADAIYASFQTFKATVPVLGAILLAPDLEHVLLVRGCHSGAAWSFPRGKRGKDETDVACAIREVREETGFDISTLLRPEKFIDISINQRQIKLYIITGVGIDTPFAAQTKGEIGDIKWFRISDLRTCSERFFCVWPFIKRLKSHIMKMRAHGALPNGNSSVDSWLEEGIQGSSTDGGSCGGSDSSVGGNGATLQPNMCGQGGKQGATKGRRRKKKSQTKTHGDCSAGASSESSDNSQTDAGKSDFGSGTASNSAASGHAVSPMLTFQLDAKAIMRCLAAPV</sequence>
<dbReference type="InterPro" id="IPR036189">
    <property type="entry name" value="DCP2_BoxA_sf"/>
</dbReference>
<keyword evidence="8" id="KW-0464">Manganese</keyword>
<dbReference type="PANTHER" id="PTHR23114">
    <property type="entry name" value="M7GPPPN-MRNA HYDROLASE"/>
    <property type="match status" value="1"/>
</dbReference>
<accession>A0A061SN78</accession>
<feature type="compositionally biased region" description="Low complexity" evidence="9">
    <location>
        <begin position="352"/>
        <end position="363"/>
    </location>
</feature>
<dbReference type="GO" id="GO:0005737">
    <property type="term" value="C:cytoplasm"/>
    <property type="evidence" value="ECO:0007669"/>
    <property type="project" value="UniProtKB-SubCell"/>
</dbReference>
<keyword evidence="7" id="KW-0694">RNA-binding</keyword>
<dbReference type="InterPro" id="IPR044099">
    <property type="entry name" value="Dcp2_NUDIX"/>
</dbReference>
<evidence type="ECO:0000256" key="9">
    <source>
        <dbReference type="SAM" id="MobiDB-lite"/>
    </source>
</evidence>
<evidence type="ECO:0000313" key="11">
    <source>
        <dbReference type="EMBL" id="JAC84146.1"/>
    </source>
</evidence>
<dbReference type="SMART" id="SM01125">
    <property type="entry name" value="DCP2"/>
    <property type="match status" value="1"/>
</dbReference>
<dbReference type="InterPro" id="IPR000086">
    <property type="entry name" value="NUDIX_hydrolase_dom"/>
</dbReference>
<name>A0A061SN78_9CHLO</name>
<dbReference type="PROSITE" id="PS00893">
    <property type="entry name" value="NUDIX_BOX"/>
    <property type="match status" value="1"/>
</dbReference>
<evidence type="ECO:0000259" key="10">
    <source>
        <dbReference type="PROSITE" id="PS51462"/>
    </source>
</evidence>
<comment type="cofactor">
    <cofactor evidence="1">
        <name>Mn(2+)</name>
        <dbReference type="ChEBI" id="CHEBI:29035"/>
    </cofactor>
</comment>
<feature type="non-terminal residue" evidence="11">
    <location>
        <position position="1"/>
    </location>
</feature>
<dbReference type="GO" id="GO:0140933">
    <property type="term" value="F:5'-(N(7)-methylguanosine 5'-triphospho)-[mRNA] hydrolase activity"/>
    <property type="evidence" value="ECO:0007669"/>
    <property type="project" value="InterPro"/>
</dbReference>
<dbReference type="Pfam" id="PF00293">
    <property type="entry name" value="NUDIX"/>
    <property type="match status" value="1"/>
</dbReference>
<dbReference type="GO" id="GO:0003723">
    <property type="term" value="F:RNA binding"/>
    <property type="evidence" value="ECO:0007669"/>
    <property type="project" value="UniProtKB-KW"/>
</dbReference>
<keyword evidence="4" id="KW-0963">Cytoplasm</keyword>
<dbReference type="SUPFAM" id="SSF140586">
    <property type="entry name" value="Dcp2 domain-like"/>
    <property type="match status" value="1"/>
</dbReference>
<dbReference type="InterPro" id="IPR007722">
    <property type="entry name" value="DCP2_BoxA"/>
</dbReference>
<evidence type="ECO:0000256" key="7">
    <source>
        <dbReference type="ARBA" id="ARBA00022884"/>
    </source>
</evidence>
<evidence type="ECO:0000256" key="8">
    <source>
        <dbReference type="ARBA" id="ARBA00023211"/>
    </source>
</evidence>